<proteinExistence type="predicted"/>
<evidence type="ECO:0000256" key="1">
    <source>
        <dbReference type="SAM" id="Phobius"/>
    </source>
</evidence>
<keyword evidence="1" id="KW-0812">Transmembrane</keyword>
<feature type="transmembrane region" description="Helical" evidence="1">
    <location>
        <begin position="42"/>
        <end position="60"/>
    </location>
</feature>
<dbReference type="Proteomes" id="UP000077315">
    <property type="component" value="Unassembled WGS sequence"/>
</dbReference>
<sequence length="186" mass="20550">MLTHISSTTSISVSNLTLTFILLSTCYQHLYLFKNSGIVSKPISSILSALIAVALAATLLQQKPSCRPSIMTDSTAAFYEDLYFPNDIEQSIVDDLLYIREGAQQSPSTSSPGPNRIPYEILCLLFDYSACAHILEKLYNDALTTGVFPASWQSTCLFLLPKKGDLTCLKNWRPIALINTDAKIFT</sequence>
<evidence type="ECO:0008006" key="4">
    <source>
        <dbReference type="Google" id="ProtNLM"/>
    </source>
</evidence>
<evidence type="ECO:0000313" key="2">
    <source>
        <dbReference type="EMBL" id="OAD68312.1"/>
    </source>
</evidence>
<dbReference type="VEuPathDB" id="FungiDB:PHYBLDRAFT_68860"/>
<dbReference type="RefSeq" id="XP_018286352.1">
    <property type="nucleotide sequence ID" value="XM_018442021.1"/>
</dbReference>
<reference evidence="3" key="1">
    <citation type="submission" date="2015-06" db="EMBL/GenBank/DDBJ databases">
        <title>Expansion of signal transduction pathways in fungi by whole-genome duplication.</title>
        <authorList>
            <consortium name="DOE Joint Genome Institute"/>
            <person name="Corrochano L.M."/>
            <person name="Kuo A."/>
            <person name="Marcet-Houben M."/>
            <person name="Polaino S."/>
            <person name="Salamov A."/>
            <person name="Villalobos J.M."/>
            <person name="Alvarez M.I."/>
            <person name="Avalos J."/>
            <person name="Benito E.P."/>
            <person name="Benoit I."/>
            <person name="Burger G."/>
            <person name="Camino L.P."/>
            <person name="Canovas D."/>
            <person name="Cerda-Olmedo E."/>
            <person name="Cheng J.-F."/>
            <person name="Dominguez A."/>
            <person name="Elias M."/>
            <person name="Eslava A.P."/>
            <person name="Glaser F."/>
            <person name="Grimwood J."/>
            <person name="Gutierrez G."/>
            <person name="Heitman J."/>
            <person name="Henrissat B."/>
            <person name="Iturriaga E.A."/>
            <person name="Lang B.F."/>
            <person name="Lavin J.L."/>
            <person name="Lee S."/>
            <person name="Li W."/>
            <person name="Lindquist E."/>
            <person name="Lopez-Garcia S."/>
            <person name="Luque E.M."/>
            <person name="Marcos A.T."/>
            <person name="Martin J."/>
            <person name="McCluskey K."/>
            <person name="Medina H.R."/>
            <person name="Miralles-Duran A."/>
            <person name="Miyazaki A."/>
            <person name="Munoz-Torres E."/>
            <person name="Oguiza J.A."/>
            <person name="Ohm R."/>
            <person name="Olmedo M."/>
            <person name="Orejas M."/>
            <person name="Ortiz-Castellanos L."/>
            <person name="Pisabarro A.G."/>
            <person name="Rodriguez-Romero J."/>
            <person name="Ruiz-Herrera J."/>
            <person name="Ruiz-Vazquez R."/>
            <person name="Sanz C."/>
            <person name="Schackwitz W."/>
            <person name="Schmutz J."/>
            <person name="Shahriari M."/>
            <person name="Shelest E."/>
            <person name="Silva-Franco F."/>
            <person name="Soanes D."/>
            <person name="Syed K."/>
            <person name="Tagua V.G."/>
            <person name="Talbot N.J."/>
            <person name="Thon M."/>
            <person name="De vries R.P."/>
            <person name="Wiebenga A."/>
            <person name="Yadav J.S."/>
            <person name="Braun E.L."/>
            <person name="Baker S."/>
            <person name="Garre V."/>
            <person name="Horwitz B."/>
            <person name="Torres-Martinez S."/>
            <person name="Idnurm A."/>
            <person name="Herrera-Estrella A."/>
            <person name="Gabaldon T."/>
            <person name="Grigoriev I.V."/>
        </authorList>
    </citation>
    <scope>NUCLEOTIDE SEQUENCE [LARGE SCALE GENOMIC DNA]</scope>
    <source>
        <strain evidence="3">NRRL 1555(-)</strain>
    </source>
</reference>
<name>A0A162TG43_PHYB8</name>
<feature type="transmembrane region" description="Helical" evidence="1">
    <location>
        <begin position="12"/>
        <end position="30"/>
    </location>
</feature>
<dbReference type="AlphaFoldDB" id="A0A162TG43"/>
<organism evidence="2 3">
    <name type="scientific">Phycomyces blakesleeanus (strain ATCC 8743b / DSM 1359 / FGSC 10004 / NBRC 33097 / NRRL 1555)</name>
    <dbReference type="NCBI Taxonomy" id="763407"/>
    <lineage>
        <taxon>Eukaryota</taxon>
        <taxon>Fungi</taxon>
        <taxon>Fungi incertae sedis</taxon>
        <taxon>Mucoromycota</taxon>
        <taxon>Mucoromycotina</taxon>
        <taxon>Mucoromycetes</taxon>
        <taxon>Mucorales</taxon>
        <taxon>Phycomycetaceae</taxon>
        <taxon>Phycomyces</taxon>
    </lineage>
</organism>
<dbReference type="OrthoDB" id="5598377at2759"/>
<dbReference type="PANTHER" id="PTHR19446">
    <property type="entry name" value="REVERSE TRANSCRIPTASES"/>
    <property type="match status" value="1"/>
</dbReference>
<dbReference type="EMBL" id="KV440995">
    <property type="protein sequence ID" value="OAD68312.1"/>
    <property type="molecule type" value="Genomic_DNA"/>
</dbReference>
<protein>
    <recommendedName>
        <fullName evidence="4">Reverse transcriptase domain-containing protein</fullName>
    </recommendedName>
</protein>
<dbReference type="GeneID" id="29002927"/>
<keyword evidence="1" id="KW-1133">Transmembrane helix</keyword>
<dbReference type="InParanoid" id="A0A162TG43"/>
<keyword evidence="1" id="KW-0472">Membrane</keyword>
<keyword evidence="3" id="KW-1185">Reference proteome</keyword>
<evidence type="ECO:0000313" key="3">
    <source>
        <dbReference type="Proteomes" id="UP000077315"/>
    </source>
</evidence>
<accession>A0A162TG43</accession>
<gene>
    <name evidence="2" type="ORF">PHYBLDRAFT_68860</name>
</gene>